<dbReference type="Proteomes" id="UP000288843">
    <property type="component" value="Unassembled WGS sequence"/>
</dbReference>
<dbReference type="EMBL" id="QKOX01000015">
    <property type="protein sequence ID" value="RWT21919.1"/>
    <property type="molecule type" value="Genomic_DNA"/>
</dbReference>
<gene>
    <name evidence="1" type="ORF">DN603_15935</name>
</gene>
<protein>
    <submittedName>
        <fullName evidence="1">Uncharacterized protein</fullName>
    </submittedName>
</protein>
<reference evidence="1 2" key="1">
    <citation type="submission" date="2018-06" db="EMBL/GenBank/DDBJ databases">
        <title>Carbapenemase-producing Enterobacteriaceae present in wastewater treatment plant effluent and nearby surface waters in the US.</title>
        <authorList>
            <person name="Mathys D.A."/>
            <person name="Mollenkopf D.F."/>
            <person name="Feicht S.M."/>
            <person name="Adams R.J."/>
            <person name="Albers A.L."/>
            <person name="Stuever D.M."/>
            <person name="Daniels J.B."/>
            <person name="Wittum T.E."/>
        </authorList>
    </citation>
    <scope>NUCLEOTIDE SEQUENCE [LARGE SCALE GENOMIC DNA]</scope>
    <source>
        <strain evidence="1 2">GEO_47_Down_B</strain>
    </source>
</reference>
<organism evidence="1 2">
    <name type="scientific">Raoultella planticola</name>
    <name type="common">Klebsiella planticola</name>
    <dbReference type="NCBI Taxonomy" id="575"/>
    <lineage>
        <taxon>Bacteria</taxon>
        <taxon>Pseudomonadati</taxon>
        <taxon>Pseudomonadota</taxon>
        <taxon>Gammaproteobacteria</taxon>
        <taxon>Enterobacterales</taxon>
        <taxon>Enterobacteriaceae</taxon>
        <taxon>Klebsiella/Raoultella group</taxon>
        <taxon>Raoultella</taxon>
    </lineage>
</organism>
<accession>A0A443VL49</accession>
<dbReference type="InterPro" id="IPR036624">
    <property type="entry name" value="Hcp1-lik_sf"/>
</dbReference>
<sequence>MAEHDNGLPLVKIGFRNGQRRPYCTRVSDCYLSRKAVTTGQTLKRAEFKWYKINDAGQEAEYFNMLLFSPFRSYPRRFPERCWR</sequence>
<comment type="caution">
    <text evidence="1">The sequence shown here is derived from an EMBL/GenBank/DDBJ whole genome shotgun (WGS) entry which is preliminary data.</text>
</comment>
<name>A0A443VL49_RAOPL</name>
<evidence type="ECO:0000313" key="1">
    <source>
        <dbReference type="EMBL" id="RWT21919.1"/>
    </source>
</evidence>
<evidence type="ECO:0000313" key="2">
    <source>
        <dbReference type="Proteomes" id="UP000288843"/>
    </source>
</evidence>
<dbReference type="AlphaFoldDB" id="A0A443VL49"/>
<proteinExistence type="predicted"/>
<dbReference type="Gene3D" id="2.30.110.20">
    <property type="entry name" value="Hcp1-like"/>
    <property type="match status" value="1"/>
</dbReference>